<proteinExistence type="predicted"/>
<sequence length="101" mass="11407">MMTVGLQAVKSQTLLVTLGGQQCTIRLIQRESFLYMDLSVNNTPVFQGVPCLYGNKMVRYAYLGFKGDLVFIDSQGENDPAYDGLGGRYTLYYIEENELVY</sequence>
<evidence type="ECO:0000259" key="1">
    <source>
        <dbReference type="Pfam" id="PF22479"/>
    </source>
</evidence>
<reference evidence="3" key="1">
    <citation type="journal article" date="2019" name="Int. J. Syst. Evol. Microbiol.">
        <title>The Global Catalogue of Microorganisms (GCM) 10K type strain sequencing project: providing services to taxonomists for standard genome sequencing and annotation.</title>
        <authorList>
            <consortium name="The Broad Institute Genomics Platform"/>
            <consortium name="The Broad Institute Genome Sequencing Center for Infectious Disease"/>
            <person name="Wu L."/>
            <person name="Ma J."/>
        </authorList>
    </citation>
    <scope>NUCLEOTIDE SEQUENCE [LARGE SCALE GENOMIC DNA]</scope>
    <source>
        <strain evidence="3">JCM30009</strain>
    </source>
</reference>
<accession>A0ABW1Q1K9</accession>
<comment type="caution">
    <text evidence="2">The sequence shown here is derived from an EMBL/GenBank/DDBJ whole genome shotgun (WGS) entry which is preliminary data.</text>
</comment>
<dbReference type="Pfam" id="PF22479">
    <property type="entry name" value="Pam3_gp18"/>
    <property type="match status" value="1"/>
</dbReference>
<protein>
    <submittedName>
        <fullName evidence="2">Phage baseplate plug protein</fullName>
    </submittedName>
</protein>
<dbReference type="InterPro" id="IPR054252">
    <property type="entry name" value="Pam3_gp18"/>
</dbReference>
<feature type="domain" description="Cyanophage baseplate Pam3 plug gp18" evidence="1">
    <location>
        <begin position="4"/>
        <end position="95"/>
    </location>
</feature>
<gene>
    <name evidence="2" type="ORF">ACFPZP_11730</name>
</gene>
<evidence type="ECO:0000313" key="3">
    <source>
        <dbReference type="Proteomes" id="UP001596169"/>
    </source>
</evidence>
<evidence type="ECO:0000313" key="2">
    <source>
        <dbReference type="EMBL" id="MFC6121718.1"/>
    </source>
</evidence>
<dbReference type="RefSeq" id="WP_378108934.1">
    <property type="nucleotide sequence ID" value="NZ_JBHSRG010000005.1"/>
</dbReference>
<dbReference type="EMBL" id="JBHSRG010000005">
    <property type="protein sequence ID" value="MFC6121718.1"/>
    <property type="molecule type" value="Genomic_DNA"/>
</dbReference>
<name>A0ABW1Q1K9_9ENTR</name>
<dbReference type="Proteomes" id="UP001596169">
    <property type="component" value="Unassembled WGS sequence"/>
</dbReference>
<organism evidence="2 3">
    <name type="scientific">Citrobacter bitternis</name>
    <dbReference type="NCBI Taxonomy" id="1585982"/>
    <lineage>
        <taxon>Bacteria</taxon>
        <taxon>Pseudomonadati</taxon>
        <taxon>Pseudomonadota</taxon>
        <taxon>Gammaproteobacteria</taxon>
        <taxon>Enterobacterales</taxon>
        <taxon>Enterobacteriaceae</taxon>
        <taxon>Citrobacter</taxon>
    </lineage>
</organism>
<keyword evidence="3" id="KW-1185">Reference proteome</keyword>